<keyword evidence="3" id="KW-0813">Transport</keyword>
<organism evidence="7 8">
    <name type="scientific">Kibdelosporangium aridum</name>
    <dbReference type="NCBI Taxonomy" id="2030"/>
    <lineage>
        <taxon>Bacteria</taxon>
        <taxon>Bacillati</taxon>
        <taxon>Actinomycetota</taxon>
        <taxon>Actinomycetes</taxon>
        <taxon>Pseudonocardiales</taxon>
        <taxon>Pseudonocardiaceae</taxon>
        <taxon>Kibdelosporangium</taxon>
    </lineage>
</organism>
<keyword evidence="8" id="KW-1185">Reference proteome</keyword>
<feature type="chain" id="PRO_5038354407" evidence="6">
    <location>
        <begin position="19"/>
        <end position="331"/>
    </location>
</feature>
<dbReference type="PANTHER" id="PTHR30368:SF2">
    <property type="entry name" value="SULFATE-BINDING PROTEIN"/>
    <property type="match status" value="1"/>
</dbReference>
<dbReference type="InterPro" id="IPR005669">
    <property type="entry name" value="Thiosulph/SO4-bd"/>
</dbReference>
<evidence type="ECO:0000256" key="3">
    <source>
        <dbReference type="ARBA" id="ARBA00022448"/>
    </source>
</evidence>
<comment type="similarity">
    <text evidence="2">Belongs to the prokaryotic sulfate-binding protein family.</text>
</comment>
<dbReference type="PANTHER" id="PTHR30368">
    <property type="entry name" value="SULFATE-BINDING PROTEIN"/>
    <property type="match status" value="1"/>
</dbReference>
<dbReference type="Gene3D" id="3.40.190.10">
    <property type="entry name" value="Periplasmic binding protein-like II"/>
    <property type="match status" value="2"/>
</dbReference>
<dbReference type="OrthoDB" id="9785015at2"/>
<sequence>MKNALILAFAALMLAACGTGGTGGGETMSLVGFAVPKAANNAIQKAWAKTAHGKGVRWKESYGASGDQSRAVVSGLKADYVHFSLETDVTRLVGAGLVTADWNTGPTKGIVSQSVVVLAVRKGNPKNIRGWDDIVKPGIGIVTPNPGSSGAARWNILAAYGQVLAKGGTRQQAEEYLTAFFRNVDALPGSGRDATTAFTGGTGDVFVTYENEAILARQSGEDFDYVVPDTTLLIENPGAVLKAAGPKAGKWLEFVLGETGQTEFAKKGFRPLTRIAAVDVPGANDPADPYPVPKALLTIAKDFGGWDKAATEFFDETNGVITRIQKQAGKS</sequence>
<evidence type="ECO:0000256" key="5">
    <source>
        <dbReference type="ARBA" id="ARBA00022764"/>
    </source>
</evidence>
<dbReference type="GO" id="GO:0140104">
    <property type="term" value="F:molecular carrier activity"/>
    <property type="evidence" value="ECO:0007669"/>
    <property type="project" value="InterPro"/>
</dbReference>
<dbReference type="RefSeq" id="WP_084433599.1">
    <property type="nucleotide sequence ID" value="NZ_FWXV01000012.1"/>
</dbReference>
<proteinExistence type="inferred from homology"/>
<evidence type="ECO:0000256" key="6">
    <source>
        <dbReference type="SAM" id="SignalP"/>
    </source>
</evidence>
<comment type="subcellular location">
    <subcellularLocation>
        <location evidence="1">Periplasm</location>
    </subcellularLocation>
</comment>
<keyword evidence="5" id="KW-0574">Periplasm</keyword>
<dbReference type="GO" id="GO:0042597">
    <property type="term" value="C:periplasmic space"/>
    <property type="evidence" value="ECO:0007669"/>
    <property type="project" value="UniProtKB-SubCell"/>
</dbReference>
<evidence type="ECO:0000313" key="7">
    <source>
        <dbReference type="EMBL" id="SMD25743.1"/>
    </source>
</evidence>
<dbReference type="GO" id="GO:1902358">
    <property type="term" value="P:sulfate transmembrane transport"/>
    <property type="evidence" value="ECO:0007669"/>
    <property type="project" value="InterPro"/>
</dbReference>
<evidence type="ECO:0000256" key="2">
    <source>
        <dbReference type="ARBA" id="ARBA00006099"/>
    </source>
</evidence>
<feature type="signal peptide" evidence="6">
    <location>
        <begin position="1"/>
        <end position="18"/>
    </location>
</feature>
<reference evidence="7 8" key="1">
    <citation type="submission" date="2017-04" db="EMBL/GenBank/DDBJ databases">
        <authorList>
            <person name="Afonso C.L."/>
            <person name="Miller P.J."/>
            <person name="Scott M.A."/>
            <person name="Spackman E."/>
            <person name="Goraichik I."/>
            <person name="Dimitrov K.M."/>
            <person name="Suarez D.L."/>
            <person name="Swayne D.E."/>
        </authorList>
    </citation>
    <scope>NUCLEOTIDE SEQUENCE [LARGE SCALE GENOMIC DNA]</scope>
    <source>
        <strain evidence="7 8">DSM 43828</strain>
    </source>
</reference>
<dbReference type="AlphaFoldDB" id="A0A1Y5Y4K8"/>
<dbReference type="NCBIfam" id="TIGR00971">
    <property type="entry name" value="3a0106s03"/>
    <property type="match status" value="1"/>
</dbReference>
<dbReference type="Pfam" id="PF13531">
    <property type="entry name" value="SBP_bac_11"/>
    <property type="match status" value="1"/>
</dbReference>
<dbReference type="SUPFAM" id="SSF53850">
    <property type="entry name" value="Periplasmic binding protein-like II"/>
    <property type="match status" value="1"/>
</dbReference>
<dbReference type="EMBL" id="FWXV01000012">
    <property type="protein sequence ID" value="SMD25743.1"/>
    <property type="molecule type" value="Genomic_DNA"/>
</dbReference>
<name>A0A1Y5Y4K8_KIBAR</name>
<dbReference type="PROSITE" id="PS51257">
    <property type="entry name" value="PROKAR_LIPOPROTEIN"/>
    <property type="match status" value="1"/>
</dbReference>
<dbReference type="Proteomes" id="UP000192674">
    <property type="component" value="Unassembled WGS sequence"/>
</dbReference>
<gene>
    <name evidence="7" type="ORF">SAMN05661093_09322</name>
</gene>
<evidence type="ECO:0000256" key="4">
    <source>
        <dbReference type="ARBA" id="ARBA00022729"/>
    </source>
</evidence>
<accession>A0A1Y5Y4K8</accession>
<protein>
    <submittedName>
        <fullName evidence="7">Sulfate transport system substrate-binding protein</fullName>
    </submittedName>
</protein>
<evidence type="ECO:0000313" key="8">
    <source>
        <dbReference type="Proteomes" id="UP000192674"/>
    </source>
</evidence>
<evidence type="ECO:0000256" key="1">
    <source>
        <dbReference type="ARBA" id="ARBA00004418"/>
    </source>
</evidence>
<keyword evidence="4 6" id="KW-0732">Signal</keyword>